<dbReference type="STRING" id="6573.A0A210PH17"/>
<evidence type="ECO:0000259" key="2">
    <source>
        <dbReference type="Pfam" id="PF25153"/>
    </source>
</evidence>
<dbReference type="OrthoDB" id="744564at2759"/>
<name>A0A210PH17_MIZYE</name>
<feature type="domain" description="AP-5 complex subunit zeta-1 N-terminal TPR" evidence="2">
    <location>
        <begin position="11"/>
        <end position="278"/>
    </location>
</feature>
<keyword evidence="5" id="KW-1185">Reference proteome</keyword>
<proteinExistence type="predicted"/>
<protein>
    <submittedName>
        <fullName evidence="4">AP-5 complex subunit zeta-1</fullName>
    </submittedName>
</protein>
<dbReference type="AlphaFoldDB" id="A0A210PH17"/>
<evidence type="ECO:0000259" key="1">
    <source>
        <dbReference type="Pfam" id="PF14764"/>
    </source>
</evidence>
<dbReference type="Proteomes" id="UP000242188">
    <property type="component" value="Unassembled WGS sequence"/>
</dbReference>
<dbReference type="PANTHER" id="PTHR46488">
    <property type="entry name" value="AP-5 COMPLEX SUBUNIT ZETA-1"/>
    <property type="match status" value="1"/>
</dbReference>
<sequence length="798" mass="91167">MAMSMIQMIDTIFQQAKNATQEEIDSICSRILDSLYVPEQSGESLNLLRQLFLILHVSQTEPCLPKKFIATMVNMVSSMDREKTKECLLCKQMMTELLPREREELGPDFYTEDERVDPKSVANSFTLYRIQGNKNKCIEKLIPQAVRWMTSENVEPMVQRQAFSFLVAVSLQHRLLLTEGSIKQCSRSMSEWMMSASLQQAPNPYTIKIFKKDQNSVVTEVDGTPSRNFFTVLNIGQYYTEDQFLNIYSFSMLYKWLHHCFSVEASSSARDGDQSDSSSTSSPVHRVFDILVNKSIDYCFRILDQCDRKPKVPSDQDLQNACLLETVNVLDLICKIDTGQISKVFQEIRRLYNRLSQDSSKSRLLLPILQFYMNHSKAVLHDPQEAYKLVFHVVLSRYYMDNALVFDIVMFLRQNLEALCHDTKILSTYFPNIFKILAWNPRTYLSEFEELLPALMSPSTALEILHVLLDLPCMTIALEVTERLGGKGEPLGQSDTDPTSTVEAFQHLFYRPMFNFFTRVEGGHGDTINRLASFHSAVKDMSQHPRVIVCSQTVPVLLRVWFEVVLEEGTTDFAAHLLPVLLERSALLYDMPDFKTDIKRILSENVVRLFKRFPQILVEEQTEIQDFITSVSNITGREEFFANMVWAVGEYCSSTHDDRCNTDIIKRFFDTLEPLTYEMSAMVSMGRVTCPEGHAKIISILMSSIAKLSSRCQDLIPRAVLCLSKVSQQQQQCGAQDPEIQDALVSRSQHLVNLLQIPNFAAVVLNPSPEIHTGRWHLDSTGLPSMLRGVHRIIASDS</sequence>
<dbReference type="Pfam" id="PF25154">
    <property type="entry name" value="TPR_AP5Z1_C"/>
    <property type="match status" value="1"/>
</dbReference>
<comment type="caution">
    <text evidence="4">The sequence shown here is derived from an EMBL/GenBank/DDBJ whole genome shotgun (WGS) entry which is preliminary data.</text>
</comment>
<reference evidence="4 5" key="1">
    <citation type="journal article" date="2017" name="Nat. Ecol. Evol.">
        <title>Scallop genome provides insights into evolution of bilaterian karyotype and development.</title>
        <authorList>
            <person name="Wang S."/>
            <person name="Zhang J."/>
            <person name="Jiao W."/>
            <person name="Li J."/>
            <person name="Xun X."/>
            <person name="Sun Y."/>
            <person name="Guo X."/>
            <person name="Huan P."/>
            <person name="Dong B."/>
            <person name="Zhang L."/>
            <person name="Hu X."/>
            <person name="Sun X."/>
            <person name="Wang J."/>
            <person name="Zhao C."/>
            <person name="Wang Y."/>
            <person name="Wang D."/>
            <person name="Huang X."/>
            <person name="Wang R."/>
            <person name="Lv J."/>
            <person name="Li Y."/>
            <person name="Zhang Z."/>
            <person name="Liu B."/>
            <person name="Lu W."/>
            <person name="Hui Y."/>
            <person name="Liang J."/>
            <person name="Zhou Z."/>
            <person name="Hou R."/>
            <person name="Li X."/>
            <person name="Liu Y."/>
            <person name="Li H."/>
            <person name="Ning X."/>
            <person name="Lin Y."/>
            <person name="Zhao L."/>
            <person name="Xing Q."/>
            <person name="Dou J."/>
            <person name="Li Y."/>
            <person name="Mao J."/>
            <person name="Guo H."/>
            <person name="Dou H."/>
            <person name="Li T."/>
            <person name="Mu C."/>
            <person name="Jiang W."/>
            <person name="Fu Q."/>
            <person name="Fu X."/>
            <person name="Miao Y."/>
            <person name="Liu J."/>
            <person name="Yu Q."/>
            <person name="Li R."/>
            <person name="Liao H."/>
            <person name="Li X."/>
            <person name="Kong Y."/>
            <person name="Jiang Z."/>
            <person name="Chourrout D."/>
            <person name="Li R."/>
            <person name="Bao Z."/>
        </authorList>
    </citation>
    <scope>NUCLEOTIDE SEQUENCE [LARGE SCALE GENOMIC DNA]</scope>
    <source>
        <strain evidence="4 5">PY_sf001</strain>
    </source>
</reference>
<evidence type="ECO:0000313" key="4">
    <source>
        <dbReference type="EMBL" id="OWF35788.1"/>
    </source>
</evidence>
<organism evidence="4 5">
    <name type="scientific">Mizuhopecten yessoensis</name>
    <name type="common">Japanese scallop</name>
    <name type="synonym">Patinopecten yessoensis</name>
    <dbReference type="NCBI Taxonomy" id="6573"/>
    <lineage>
        <taxon>Eukaryota</taxon>
        <taxon>Metazoa</taxon>
        <taxon>Spiralia</taxon>
        <taxon>Lophotrochozoa</taxon>
        <taxon>Mollusca</taxon>
        <taxon>Bivalvia</taxon>
        <taxon>Autobranchia</taxon>
        <taxon>Pteriomorphia</taxon>
        <taxon>Pectinida</taxon>
        <taxon>Pectinoidea</taxon>
        <taxon>Pectinidae</taxon>
        <taxon>Mizuhopecten</taxon>
    </lineage>
</organism>
<dbReference type="Pfam" id="PF25153">
    <property type="entry name" value="TPR_AP5Z1"/>
    <property type="match status" value="1"/>
</dbReference>
<gene>
    <name evidence="4" type="ORF">KP79_PYT05173</name>
</gene>
<accession>A0A210PH17</accession>
<evidence type="ECO:0000313" key="5">
    <source>
        <dbReference type="Proteomes" id="UP000242188"/>
    </source>
</evidence>
<dbReference type="Pfam" id="PF14764">
    <property type="entry name" value="SPG48"/>
    <property type="match status" value="1"/>
</dbReference>
<dbReference type="EMBL" id="NEDP02076708">
    <property type="protein sequence ID" value="OWF35788.1"/>
    <property type="molecule type" value="Genomic_DNA"/>
</dbReference>
<evidence type="ECO:0000259" key="3">
    <source>
        <dbReference type="Pfam" id="PF25154"/>
    </source>
</evidence>
<dbReference type="InterPro" id="IPR056856">
    <property type="entry name" value="TPR_AP5Z1_C"/>
</dbReference>
<dbReference type="InterPro" id="IPR028222">
    <property type="entry name" value="AP5Z1"/>
</dbReference>
<dbReference type="InterPro" id="IPR056857">
    <property type="entry name" value="TPR_AP5Z1_N"/>
</dbReference>
<dbReference type="InterPro" id="IPR055450">
    <property type="entry name" value="AP5Z1_ARM"/>
</dbReference>
<dbReference type="PANTHER" id="PTHR46488:SF1">
    <property type="entry name" value="AP-5 COMPLEX SUBUNIT ZETA-1"/>
    <property type="match status" value="1"/>
</dbReference>
<feature type="domain" description="AP-5 complex subunit zeta-1 ARM repeats" evidence="1">
    <location>
        <begin position="318"/>
        <end position="435"/>
    </location>
</feature>
<feature type="domain" description="AP-5 complex subunit zeta-1 C-terminal TPR" evidence="3">
    <location>
        <begin position="447"/>
        <end position="793"/>
    </location>
</feature>
<dbReference type="GO" id="GO:0044599">
    <property type="term" value="C:AP-5 adaptor complex"/>
    <property type="evidence" value="ECO:0007669"/>
    <property type="project" value="InterPro"/>
</dbReference>